<dbReference type="AlphaFoldDB" id="A0A380WB77"/>
<sequence length="77" mass="8517">MAKMNDENFDEAFWVACEELKDGAIAAINQIRAGKPDEAIVTLERAFLPAWEDTAACEARYREVMGRTPAAQAQEAV</sequence>
<accession>A0A380WB77</accession>
<organism evidence="1 2">
    <name type="scientific">Afipia felis</name>
    <name type="common">Cat scratch disease bacillus</name>
    <dbReference type="NCBI Taxonomy" id="1035"/>
    <lineage>
        <taxon>Bacteria</taxon>
        <taxon>Pseudomonadati</taxon>
        <taxon>Pseudomonadota</taxon>
        <taxon>Alphaproteobacteria</taxon>
        <taxon>Hyphomicrobiales</taxon>
        <taxon>Nitrobacteraceae</taxon>
        <taxon>Afipia</taxon>
    </lineage>
</organism>
<dbReference type="EMBL" id="UIGB01000001">
    <property type="protein sequence ID" value="SUU86056.1"/>
    <property type="molecule type" value="Genomic_DNA"/>
</dbReference>
<evidence type="ECO:0000313" key="1">
    <source>
        <dbReference type="EMBL" id="SUU86056.1"/>
    </source>
</evidence>
<name>A0A380WB77_AFIFE</name>
<reference evidence="1 2" key="1">
    <citation type="submission" date="2018-06" db="EMBL/GenBank/DDBJ databases">
        <authorList>
            <consortium name="Pathogen Informatics"/>
            <person name="Doyle S."/>
        </authorList>
    </citation>
    <scope>NUCLEOTIDE SEQUENCE [LARGE SCALE GENOMIC DNA]</scope>
    <source>
        <strain evidence="1 2">NCTC12722</strain>
    </source>
</reference>
<dbReference type="Proteomes" id="UP000254343">
    <property type="component" value="Unassembled WGS sequence"/>
</dbReference>
<proteinExistence type="predicted"/>
<dbReference type="RefSeq" id="WP_002716880.1">
    <property type="nucleotide sequence ID" value="NZ_UFSI01000001.1"/>
</dbReference>
<gene>
    <name evidence="1" type="ORF">NCTC12722_03277</name>
</gene>
<dbReference type="OrthoDB" id="8456551at2"/>
<protein>
    <submittedName>
        <fullName evidence="1">Uncharacterized protein</fullName>
    </submittedName>
</protein>
<evidence type="ECO:0000313" key="2">
    <source>
        <dbReference type="Proteomes" id="UP000254343"/>
    </source>
</evidence>